<keyword evidence="2" id="KW-1185">Reference proteome</keyword>
<evidence type="ECO:0000313" key="2">
    <source>
        <dbReference type="Proteomes" id="UP001500630"/>
    </source>
</evidence>
<accession>A0ABP6Z6W0</accession>
<protein>
    <submittedName>
        <fullName evidence="1">Uncharacterized protein</fullName>
    </submittedName>
</protein>
<evidence type="ECO:0000313" key="1">
    <source>
        <dbReference type="EMBL" id="GAA3596193.1"/>
    </source>
</evidence>
<organism evidence="1 2">
    <name type="scientific">Nonomuraea rosea</name>
    <dbReference type="NCBI Taxonomy" id="638574"/>
    <lineage>
        <taxon>Bacteria</taxon>
        <taxon>Bacillati</taxon>
        <taxon>Actinomycetota</taxon>
        <taxon>Actinomycetes</taxon>
        <taxon>Streptosporangiales</taxon>
        <taxon>Streptosporangiaceae</taxon>
        <taxon>Nonomuraea</taxon>
    </lineage>
</organism>
<reference evidence="2" key="1">
    <citation type="journal article" date="2019" name="Int. J. Syst. Evol. Microbiol.">
        <title>The Global Catalogue of Microorganisms (GCM) 10K type strain sequencing project: providing services to taxonomists for standard genome sequencing and annotation.</title>
        <authorList>
            <consortium name="The Broad Institute Genomics Platform"/>
            <consortium name="The Broad Institute Genome Sequencing Center for Infectious Disease"/>
            <person name="Wu L."/>
            <person name="Ma J."/>
        </authorList>
    </citation>
    <scope>NUCLEOTIDE SEQUENCE [LARGE SCALE GENOMIC DNA]</scope>
    <source>
        <strain evidence="2">JCM 17326</strain>
    </source>
</reference>
<name>A0ABP6Z6W0_9ACTN</name>
<dbReference type="EMBL" id="BAABDQ010000031">
    <property type="protein sequence ID" value="GAA3596193.1"/>
    <property type="molecule type" value="Genomic_DNA"/>
</dbReference>
<proteinExistence type="predicted"/>
<sequence>MLECQTDSRHLRRPRRSAPFLRLRSRSEAVLILARVPELRLVGMEWAHVAEFRSGMVLNVGLHAGVIPTLVL</sequence>
<gene>
    <name evidence="1" type="ORF">GCM10022419_094290</name>
</gene>
<comment type="caution">
    <text evidence="1">The sequence shown here is derived from an EMBL/GenBank/DDBJ whole genome shotgun (WGS) entry which is preliminary data.</text>
</comment>
<dbReference type="Proteomes" id="UP001500630">
    <property type="component" value="Unassembled WGS sequence"/>
</dbReference>